<dbReference type="InterPro" id="IPR000873">
    <property type="entry name" value="AMP-dep_synth/lig_dom"/>
</dbReference>
<keyword evidence="3" id="KW-0547">Nucleotide-binding</keyword>
<evidence type="ECO:0000256" key="1">
    <source>
        <dbReference type="ARBA" id="ARBA00006432"/>
    </source>
</evidence>
<dbReference type="VEuPathDB" id="FungiDB:FVEG_12816"/>
<keyword evidence="7" id="KW-1185">Reference proteome</keyword>
<sequence>MSHACATQSMSIITAYDSLGSGGLEHSLVQTQAEVMYIDPHLLKTASEPLKKSKVHTLIVNEASIFGGSELLEEFKTSHPKIKVMSFDDLCEAGQSEMVDPVYPEPDDLYCVMYTSGSGGVPKGVRIAHCNLIAGIAGLYTCVSDCVTHNDILLAYLPLAHVLEMALENLGYYFGGAIGYGNPRTLSDTSMRNCVGDMRELAPTIMPGVPQVYESIRKGVMSRLNASVLLRTLFWRAFAYKSFMVKHNLPGACLLDSIVFGKVREMTGGRIRFLFNGGSAISLSTKHFLSLVLAPMFTGYGLTESCANGSLGSPLEFTLHSIGTIPGSIEVKLVSVPEFGYSADTQIPQGEILIKGGAVMLGYYENEEETKTSFTEDGWFKTGDVGEFDTDGHLRVIDRIKNLVKLLSGEYVALEKLEAIYRGVQGIMNVMVYADSDHSRPIAVVMPNEASLSNMAREMDIDEHSMHSDPRIQEIFLKDLQAAGKRGGLSSAEIVAGIVITPEEWTPASGLVTATQKLDRRAINARYKSEIHEALKNA</sequence>
<comment type="similarity">
    <text evidence="1">Belongs to the ATP-dependent AMP-binding enzyme family.</text>
</comment>
<evidence type="ECO:0000256" key="2">
    <source>
        <dbReference type="ARBA" id="ARBA00022598"/>
    </source>
</evidence>
<dbReference type="GO" id="GO:0005783">
    <property type="term" value="C:endoplasmic reticulum"/>
    <property type="evidence" value="ECO:0007669"/>
    <property type="project" value="TreeGrafter"/>
</dbReference>
<dbReference type="PANTHER" id="PTHR43272">
    <property type="entry name" value="LONG-CHAIN-FATTY-ACID--COA LIGASE"/>
    <property type="match status" value="1"/>
</dbReference>
<reference evidence="6 7" key="1">
    <citation type="journal article" date="2010" name="Nature">
        <title>Comparative genomics reveals mobile pathogenicity chromosomes in Fusarium.</title>
        <authorList>
            <person name="Ma L.J."/>
            <person name="van der Does H.C."/>
            <person name="Borkovich K.A."/>
            <person name="Coleman J.J."/>
            <person name="Daboussi M.J."/>
            <person name="Di Pietro A."/>
            <person name="Dufresne M."/>
            <person name="Freitag M."/>
            <person name="Grabherr M."/>
            <person name="Henrissat B."/>
            <person name="Houterman P.M."/>
            <person name="Kang S."/>
            <person name="Shim W.B."/>
            <person name="Woloshuk C."/>
            <person name="Xie X."/>
            <person name="Xu J.R."/>
            <person name="Antoniw J."/>
            <person name="Baker S.E."/>
            <person name="Bluhm B.H."/>
            <person name="Breakspear A."/>
            <person name="Brown D.W."/>
            <person name="Butchko R.A."/>
            <person name="Chapman S."/>
            <person name="Coulson R."/>
            <person name="Coutinho P.M."/>
            <person name="Danchin E.G."/>
            <person name="Diener A."/>
            <person name="Gale L.R."/>
            <person name="Gardiner D.M."/>
            <person name="Goff S."/>
            <person name="Hammond-Kosack K.E."/>
            <person name="Hilburn K."/>
            <person name="Hua-Van A."/>
            <person name="Jonkers W."/>
            <person name="Kazan K."/>
            <person name="Kodira C.D."/>
            <person name="Koehrsen M."/>
            <person name="Kumar L."/>
            <person name="Lee Y.H."/>
            <person name="Li L."/>
            <person name="Manners J.M."/>
            <person name="Miranda-Saavedra D."/>
            <person name="Mukherjee M."/>
            <person name="Park G."/>
            <person name="Park J."/>
            <person name="Park S.Y."/>
            <person name="Proctor R.H."/>
            <person name="Regev A."/>
            <person name="Ruiz-Roldan M.C."/>
            <person name="Sain D."/>
            <person name="Sakthikumar S."/>
            <person name="Sykes S."/>
            <person name="Schwartz D.C."/>
            <person name="Turgeon B.G."/>
            <person name="Wapinski I."/>
            <person name="Yoder O."/>
            <person name="Young S."/>
            <person name="Zeng Q."/>
            <person name="Zhou S."/>
            <person name="Galagan J."/>
            <person name="Cuomo C.A."/>
            <person name="Kistler H.C."/>
            <person name="Rep M."/>
        </authorList>
    </citation>
    <scope>NUCLEOTIDE SEQUENCE [LARGE SCALE GENOMIC DNA]</scope>
    <source>
        <strain evidence="7">M3125 / FGSC 7600</strain>
    </source>
</reference>
<evidence type="ECO:0000313" key="6">
    <source>
        <dbReference type="EMBL" id="EWG54659.1"/>
    </source>
</evidence>
<dbReference type="GO" id="GO:0005886">
    <property type="term" value="C:plasma membrane"/>
    <property type="evidence" value="ECO:0007669"/>
    <property type="project" value="TreeGrafter"/>
</dbReference>
<organism evidence="6 7">
    <name type="scientific">Gibberella moniliformis (strain M3125 / FGSC 7600)</name>
    <name type="common">Maize ear and stalk rot fungus</name>
    <name type="synonym">Fusarium verticillioides</name>
    <dbReference type="NCBI Taxonomy" id="334819"/>
    <lineage>
        <taxon>Eukaryota</taxon>
        <taxon>Fungi</taxon>
        <taxon>Dikarya</taxon>
        <taxon>Ascomycota</taxon>
        <taxon>Pezizomycotina</taxon>
        <taxon>Sordariomycetes</taxon>
        <taxon>Hypocreomycetidae</taxon>
        <taxon>Hypocreales</taxon>
        <taxon>Nectriaceae</taxon>
        <taxon>Fusarium</taxon>
        <taxon>Fusarium fujikuroi species complex</taxon>
    </lineage>
</organism>
<evidence type="ECO:0000259" key="5">
    <source>
        <dbReference type="Pfam" id="PF00501"/>
    </source>
</evidence>
<dbReference type="Gene3D" id="3.40.50.12780">
    <property type="entry name" value="N-terminal domain of ligase-like"/>
    <property type="match status" value="1"/>
</dbReference>
<dbReference type="GO" id="GO:0004467">
    <property type="term" value="F:long-chain fatty acid-CoA ligase activity"/>
    <property type="evidence" value="ECO:0007669"/>
    <property type="project" value="TreeGrafter"/>
</dbReference>
<dbReference type="PANTHER" id="PTHR43272:SF83">
    <property type="entry name" value="ACYL-COA SYNTHETASE LONG-CHAIN, ISOFORM J"/>
    <property type="match status" value="1"/>
</dbReference>
<dbReference type="GeneID" id="30070224"/>
<gene>
    <name evidence="6" type="ORF">FVEG_12816</name>
</gene>
<dbReference type="GO" id="GO:0005524">
    <property type="term" value="F:ATP binding"/>
    <property type="evidence" value="ECO:0007669"/>
    <property type="project" value="UniProtKB-KW"/>
</dbReference>
<evidence type="ECO:0000256" key="4">
    <source>
        <dbReference type="ARBA" id="ARBA00022840"/>
    </source>
</evidence>
<evidence type="ECO:0000256" key="3">
    <source>
        <dbReference type="ARBA" id="ARBA00022741"/>
    </source>
</evidence>
<dbReference type="EMBL" id="DS022262">
    <property type="protein sequence ID" value="EWG54659.1"/>
    <property type="molecule type" value="Genomic_DNA"/>
</dbReference>
<dbReference type="Pfam" id="PF00501">
    <property type="entry name" value="AMP-binding"/>
    <property type="match status" value="1"/>
</dbReference>
<dbReference type="EMBL" id="CM000588">
    <property type="protein sequence ID" value="EWG54659.1"/>
    <property type="molecule type" value="Genomic_DNA"/>
</dbReference>
<dbReference type="GO" id="GO:0035336">
    <property type="term" value="P:long-chain fatty-acyl-CoA metabolic process"/>
    <property type="evidence" value="ECO:0007669"/>
    <property type="project" value="TreeGrafter"/>
</dbReference>
<dbReference type="Proteomes" id="UP000009096">
    <property type="component" value="Chromosome 11"/>
</dbReference>
<proteinExistence type="inferred from homology"/>
<accession>W7N4U3</accession>
<name>W7N4U3_GIBM7</name>
<evidence type="ECO:0000313" key="7">
    <source>
        <dbReference type="Proteomes" id="UP000009096"/>
    </source>
</evidence>
<dbReference type="RefSeq" id="XP_018760850.1">
    <property type="nucleotide sequence ID" value="XM_018902191.1"/>
</dbReference>
<protein>
    <recommendedName>
        <fullName evidence="5">AMP-dependent synthetase/ligase domain-containing protein</fullName>
    </recommendedName>
</protein>
<feature type="domain" description="AMP-dependent synthetase/ligase" evidence="5">
    <location>
        <begin position="3"/>
        <end position="364"/>
    </location>
</feature>
<dbReference type="InterPro" id="IPR042099">
    <property type="entry name" value="ANL_N_sf"/>
</dbReference>
<keyword evidence="4" id="KW-0067">ATP-binding</keyword>
<keyword evidence="2" id="KW-0436">Ligase</keyword>
<dbReference type="AlphaFoldDB" id="W7N4U3"/>
<dbReference type="SUPFAM" id="SSF56801">
    <property type="entry name" value="Acetyl-CoA synthetase-like"/>
    <property type="match status" value="1"/>
</dbReference>
<dbReference type="GO" id="GO:0005811">
    <property type="term" value="C:lipid droplet"/>
    <property type="evidence" value="ECO:0007669"/>
    <property type="project" value="TreeGrafter"/>
</dbReference>